<dbReference type="InterPro" id="IPR001202">
    <property type="entry name" value="WW_dom"/>
</dbReference>
<evidence type="ECO:0000256" key="6">
    <source>
        <dbReference type="ARBA" id="ARBA00023034"/>
    </source>
</evidence>
<dbReference type="Gene3D" id="2.20.70.10">
    <property type="match status" value="1"/>
</dbReference>
<dbReference type="InterPro" id="IPR033370">
    <property type="entry name" value="COG1"/>
</dbReference>
<keyword evidence="5" id="KW-0653">Protein transport</keyword>
<dbReference type="SUPFAM" id="SSF51045">
    <property type="entry name" value="WW domain"/>
    <property type="match status" value="1"/>
</dbReference>
<accession>A0A6S7I8T2</accession>
<comment type="caution">
    <text evidence="8">The sequence shown here is derived from an EMBL/GenBank/DDBJ whole genome shotgun (WGS) entry which is preliminary data.</text>
</comment>
<evidence type="ECO:0000256" key="5">
    <source>
        <dbReference type="ARBA" id="ARBA00022927"/>
    </source>
</evidence>
<comment type="subcellular location">
    <subcellularLocation>
        <location evidence="1">Golgi apparatus membrane</location>
        <topology evidence="1">Peripheral membrane protein</topology>
    </subcellularLocation>
</comment>
<keyword evidence="9" id="KW-1185">Reference proteome</keyword>
<dbReference type="PROSITE" id="PS01159">
    <property type="entry name" value="WW_DOMAIN_1"/>
    <property type="match status" value="1"/>
</dbReference>
<dbReference type="SMART" id="SM00015">
    <property type="entry name" value="IQ"/>
    <property type="match status" value="4"/>
</dbReference>
<dbReference type="PANTHER" id="PTHR31658:SF0">
    <property type="entry name" value="CONSERVED OLIGOMERIC GOLGI COMPLEX SUBUNIT 1"/>
    <property type="match status" value="1"/>
</dbReference>
<dbReference type="Gene3D" id="1.20.5.190">
    <property type="match status" value="2"/>
</dbReference>
<sequence>MATNLLSSSPPTSPRHTANFSKMGSWDAEEDSQNLFQKHSVAEIMELEKRARGDIERKKEELRLMVGERYRDLIDAADTIGEMKQCSNTVNHSIKTIQGNCKHLYQTHQSRGVSGQIATPSVNQSKTRFYSVASQMKLLVDTPEKVWNALEHHEYLKAAQLYLLAQNIVSSLHIDTGSNAPSKLLTSFPILPRQWSSISHFKDSILQGSRKLLRDHTQSEQTVAECLCAIMFLEDSSPRQVFNEFLLARQASLQELFHPSQQATGIKIQLCEVVRLIMSSVYQVYVLFSSEEVKETTQSESAKTSLLFEMVNKITSRNESSTSEGELLKQLFGQEFDLALLRHLPASVVGFRPRVRSVSTFITAEYIQNNCKTWFQKCVEDVKKSIGGFLQYVGTLKGLASIRDAIWELLNPTVESTASSYQNAVLKQWDTVTTKCLGNILSLWDELFKDEFVSRSKTILHGQLEALTTSCKTSTTKALEDLSTKPGSKPDRGVLWERDLSLYVWHESSSDLPAKTGRQPESETAGSEVAAGVSMINASLESGTEQSTIEALENADVGLRGVTRECQAAYHTRLKETKGKKGQQAGPWLEQKIPQGFLFYYNTATQQTSWAKPADFTNNSGLLTKEEIQTVVSNETAKHGRHVYLQANEPSIVRLQAHWRGYLARKTFNERKQFMTKQLPAIIKIQANLKRWIQHKKYNDRLEVLHNNDDAIIKIQAWTRMHLARSNYKQRKQLYEDNLPAIVKIQAFMRANLAQHDYRAL</sequence>
<dbReference type="PANTHER" id="PTHR31658">
    <property type="entry name" value="CONSERVED OLIGOMERIC GOLGI COMPLEX SUBUNIT 1"/>
    <property type="match status" value="1"/>
</dbReference>
<evidence type="ECO:0000256" key="1">
    <source>
        <dbReference type="ARBA" id="ARBA00004395"/>
    </source>
</evidence>
<dbReference type="Pfam" id="PF08700">
    <property type="entry name" value="VPS51_Exo84_N"/>
    <property type="match status" value="1"/>
</dbReference>
<name>A0A6S7I8T2_PARCT</name>
<dbReference type="GO" id="GO:0015031">
    <property type="term" value="P:protein transport"/>
    <property type="evidence" value="ECO:0007669"/>
    <property type="project" value="UniProtKB-KW"/>
</dbReference>
<dbReference type="AlphaFoldDB" id="A0A6S7I8T2"/>
<evidence type="ECO:0000256" key="3">
    <source>
        <dbReference type="ARBA" id="ARBA00020978"/>
    </source>
</evidence>
<dbReference type="CDD" id="cd00201">
    <property type="entry name" value="WW"/>
    <property type="match status" value="1"/>
</dbReference>
<comment type="similarity">
    <text evidence="2">Belongs to the COG1 family.</text>
</comment>
<keyword evidence="6" id="KW-0333">Golgi apparatus</keyword>
<evidence type="ECO:0000313" key="9">
    <source>
        <dbReference type="Proteomes" id="UP001152795"/>
    </source>
</evidence>
<dbReference type="GO" id="GO:0006891">
    <property type="term" value="P:intra-Golgi vesicle-mediated transport"/>
    <property type="evidence" value="ECO:0007669"/>
    <property type="project" value="InterPro"/>
</dbReference>
<dbReference type="InterPro" id="IPR036020">
    <property type="entry name" value="WW_dom_sf"/>
</dbReference>
<evidence type="ECO:0000256" key="2">
    <source>
        <dbReference type="ARBA" id="ARBA00006653"/>
    </source>
</evidence>
<keyword evidence="4" id="KW-0813">Transport</keyword>
<dbReference type="GO" id="GO:0017119">
    <property type="term" value="C:Golgi transport complex"/>
    <property type="evidence" value="ECO:0007669"/>
    <property type="project" value="InterPro"/>
</dbReference>
<gene>
    <name evidence="8" type="ORF">PACLA_8A089885</name>
</gene>
<dbReference type="InterPro" id="IPR000048">
    <property type="entry name" value="IQ_motif_EF-hand-BS"/>
</dbReference>
<feature type="non-terminal residue" evidence="8">
    <location>
        <position position="1"/>
    </location>
</feature>
<organism evidence="8 9">
    <name type="scientific">Paramuricea clavata</name>
    <name type="common">Red gorgonian</name>
    <name type="synonym">Violescent sea-whip</name>
    <dbReference type="NCBI Taxonomy" id="317549"/>
    <lineage>
        <taxon>Eukaryota</taxon>
        <taxon>Metazoa</taxon>
        <taxon>Cnidaria</taxon>
        <taxon>Anthozoa</taxon>
        <taxon>Octocorallia</taxon>
        <taxon>Malacalcyonacea</taxon>
        <taxon>Plexauridae</taxon>
        <taxon>Paramuricea</taxon>
    </lineage>
</organism>
<dbReference type="SMART" id="SM00456">
    <property type="entry name" value="WW"/>
    <property type="match status" value="1"/>
</dbReference>
<evidence type="ECO:0000313" key="8">
    <source>
        <dbReference type="EMBL" id="CAB4013243.1"/>
    </source>
</evidence>
<reference evidence="8" key="1">
    <citation type="submission" date="2020-04" db="EMBL/GenBank/DDBJ databases">
        <authorList>
            <person name="Alioto T."/>
            <person name="Alioto T."/>
            <person name="Gomez Garrido J."/>
        </authorList>
    </citation>
    <scope>NUCLEOTIDE SEQUENCE</scope>
    <source>
        <strain evidence="8">A484AB</strain>
    </source>
</reference>
<dbReference type="Pfam" id="PF00612">
    <property type="entry name" value="IQ"/>
    <property type="match status" value="4"/>
</dbReference>
<evidence type="ECO:0000256" key="4">
    <source>
        <dbReference type="ARBA" id="ARBA00022448"/>
    </source>
</evidence>
<dbReference type="OrthoDB" id="775356at2759"/>
<protein>
    <recommendedName>
        <fullName evidence="3">Conserved oligomeric Golgi complex subunit 1</fullName>
    </recommendedName>
</protein>
<evidence type="ECO:0000256" key="7">
    <source>
        <dbReference type="ARBA" id="ARBA00023136"/>
    </source>
</evidence>
<dbReference type="PROSITE" id="PS50096">
    <property type="entry name" value="IQ"/>
    <property type="match status" value="4"/>
</dbReference>
<dbReference type="PROSITE" id="PS50020">
    <property type="entry name" value="WW_DOMAIN_2"/>
    <property type="match status" value="1"/>
</dbReference>
<dbReference type="GO" id="GO:0000139">
    <property type="term" value="C:Golgi membrane"/>
    <property type="evidence" value="ECO:0007669"/>
    <property type="project" value="UniProtKB-SubCell"/>
</dbReference>
<dbReference type="EMBL" id="CACRXK020007812">
    <property type="protein sequence ID" value="CAB4013243.1"/>
    <property type="molecule type" value="Genomic_DNA"/>
</dbReference>
<keyword evidence="7" id="KW-0472">Membrane</keyword>
<proteinExistence type="inferred from homology"/>
<dbReference type="Proteomes" id="UP001152795">
    <property type="component" value="Unassembled WGS sequence"/>
</dbReference>